<sequence>MEYDKKRYYKIGETVWMKKEKRFGVVKELNINPSAKKYELVIEEKINNEYKTMYVNVWDVDKDKRTTRNKKPCDTVLFAKVRETAVLPSSMNADASYDIYVDIKNAVLNPKGKSVEDPVSIQPNEVVFLPTGIASSLLNKYRLVLKENNNASSCSLSVLSGIIDANYRDEWFIAILNSGSKNVVLTSSVNEIIETNDKIYYPATKAIAKAVIEICPKVRTKEITYEQLRKIPAIEMNLSSN</sequence>
<proteinExistence type="predicted"/>
<keyword evidence="2" id="KW-1185">Reference proteome</keyword>
<reference evidence="2" key="1">
    <citation type="submission" date="2023-09" db="EMBL/GenBank/DDBJ databases">
        <title>Paenibacillus sp. chi10 Genome sequencing and assembly.</title>
        <authorList>
            <person name="Kim I."/>
        </authorList>
    </citation>
    <scope>NUCLEOTIDE SEQUENCE [LARGE SCALE GENOMIC DNA]</scope>
    <source>
        <strain evidence="2">chi10</strain>
    </source>
</reference>
<evidence type="ECO:0000313" key="2">
    <source>
        <dbReference type="Proteomes" id="UP001250538"/>
    </source>
</evidence>
<comment type="caution">
    <text evidence="1">The sequence shown here is derived from an EMBL/GenBank/DDBJ whole genome shotgun (WGS) entry which is preliminary data.</text>
</comment>
<evidence type="ECO:0008006" key="3">
    <source>
        <dbReference type="Google" id="ProtNLM"/>
    </source>
</evidence>
<dbReference type="SUPFAM" id="SSF51283">
    <property type="entry name" value="dUTPase-like"/>
    <property type="match status" value="1"/>
</dbReference>
<dbReference type="RefSeq" id="WP_021257601.1">
    <property type="nucleotide sequence ID" value="NZ_JAVYAA010000001.1"/>
</dbReference>
<dbReference type="InterPro" id="IPR036157">
    <property type="entry name" value="dUTPase-like_sf"/>
</dbReference>
<protein>
    <recommendedName>
        <fullName evidence="3">dUTPase</fullName>
    </recommendedName>
</protein>
<organism evidence="1 2">
    <name type="scientific">Paenibacillus suaedae</name>
    <dbReference type="NCBI Taxonomy" id="3077233"/>
    <lineage>
        <taxon>Bacteria</taxon>
        <taxon>Bacillati</taxon>
        <taxon>Bacillota</taxon>
        <taxon>Bacilli</taxon>
        <taxon>Bacillales</taxon>
        <taxon>Paenibacillaceae</taxon>
        <taxon>Paenibacillus</taxon>
    </lineage>
</organism>
<name>A0AAJ2JRV4_9BACL</name>
<evidence type="ECO:0000313" key="1">
    <source>
        <dbReference type="EMBL" id="MDT8975047.1"/>
    </source>
</evidence>
<dbReference type="Gene3D" id="2.70.40.10">
    <property type="match status" value="1"/>
</dbReference>
<dbReference type="Proteomes" id="UP001250538">
    <property type="component" value="Unassembled WGS sequence"/>
</dbReference>
<gene>
    <name evidence="1" type="ORF">RQP50_02180</name>
</gene>
<dbReference type="AlphaFoldDB" id="A0AAJ2JRV4"/>
<accession>A0AAJ2JRV4</accession>
<dbReference type="EMBL" id="JAVYAA010000001">
    <property type="protein sequence ID" value="MDT8975047.1"/>
    <property type="molecule type" value="Genomic_DNA"/>
</dbReference>